<dbReference type="GO" id="GO:0004677">
    <property type="term" value="F:DNA-dependent protein kinase activity"/>
    <property type="evidence" value="ECO:0007669"/>
    <property type="project" value="InterPro"/>
</dbReference>
<dbReference type="GO" id="GO:0006302">
    <property type="term" value="P:double-strand break repair"/>
    <property type="evidence" value="ECO:0007669"/>
    <property type="project" value="TreeGrafter"/>
</dbReference>
<evidence type="ECO:0000259" key="3">
    <source>
        <dbReference type="PROSITE" id="PS51190"/>
    </source>
</evidence>
<dbReference type="Proteomes" id="UP000646827">
    <property type="component" value="Unassembled WGS sequence"/>
</dbReference>
<feature type="domain" description="FATC" evidence="3">
    <location>
        <begin position="704"/>
        <end position="736"/>
    </location>
</feature>
<evidence type="ECO:0000313" key="4">
    <source>
        <dbReference type="EMBL" id="KAG2227577.1"/>
    </source>
</evidence>
<protein>
    <recommendedName>
        <fullName evidence="6">Non-specific serine/threonine protein kinase</fullName>
    </recommendedName>
</protein>
<dbReference type="AlphaFoldDB" id="A0A8H7SGA4"/>
<dbReference type="InterPro" id="IPR011009">
    <property type="entry name" value="Kinase-like_dom_sf"/>
</dbReference>
<dbReference type="EMBL" id="JAEPRB010000006">
    <property type="protein sequence ID" value="KAG2227577.1"/>
    <property type="molecule type" value="Genomic_DNA"/>
</dbReference>
<dbReference type="GO" id="GO:0000723">
    <property type="term" value="P:telomere maintenance"/>
    <property type="evidence" value="ECO:0007669"/>
    <property type="project" value="TreeGrafter"/>
</dbReference>
<accession>A0A8H7SGA4</accession>
<sequence length="736" mass="83929">LKIDTDEYSGIVIDNYFKAMELGKNEAIERFPRLLELIERYPANGPHFKSKAKSFGPTWMYIRWIPQMVAILDNPIAEYVFPALYQIAKIYPKALYYAFSISYEHYMAVYDTLERQAQKRVSKIAAAVKSELMGRFILELRRLTNPEHLVVGLIDLLQDAINNGDIDKNFVKVNYHTFEQLLMNPNSNKDLGSIPKDFAILHSSFFLDLFGRNGSKLNKLNTRTMQRLKKYYQDHIKEKNKSSKPDNQLMSYSPFLAEFQGIELDEDLEIPGQYTGYRMPHPEEHVKVVNFDQRLLVLSSQRKPKRLRIHGSDERDHNFLVKGGEDLRLDQRIEQLFVTMNDILHGNPYCARHNVTIRTYKVVPMATDVGMIEWVNDTLPLQACLNSIEPRISAKARNGYVDLITRYHGDPRLTSSYNKMYNTERDRIVTHFHKCQSVIRADLLREYFLRLAASPEAFLHIRDDFVHSLSATSISGYILGIGDRHLENFLVDLNSGQLIPIDFGHAFGSATELLPVAELIPFRLTRQLTSVCEPIGIAGMLETPMIQILQTFQENKNTLLNSMDVFIKEPLLDWRKIAMREAKRQSRFIFSFLKAPESGGSTAELTSDNSGSGQSSGTRGASSSRNNTSTGSRNSSSTTLDQEIAWYPQQKLETARNKLSLENPGYTMAQSVLRNSLLKGFHSQIEKVAKGEPEYNIRARVGEKCASVQEQVRCLIDLATDPALLGRTYSGWSPTL</sequence>
<feature type="domain" description="PI3K/PI4K catalytic" evidence="2">
    <location>
        <begin position="291"/>
        <end position="615"/>
    </location>
</feature>
<dbReference type="SMART" id="SM01343">
    <property type="entry name" value="FATC"/>
    <property type="match status" value="1"/>
</dbReference>
<gene>
    <name evidence="4" type="ORF">INT45_002262</name>
</gene>
<dbReference type="PROSITE" id="PS50290">
    <property type="entry name" value="PI3_4_KINASE_3"/>
    <property type="match status" value="1"/>
</dbReference>
<feature type="compositionally biased region" description="Polar residues" evidence="1">
    <location>
        <begin position="599"/>
        <end position="617"/>
    </location>
</feature>
<proteinExistence type="predicted"/>
<feature type="region of interest" description="Disordered" evidence="1">
    <location>
        <begin position="597"/>
        <end position="640"/>
    </location>
</feature>
<dbReference type="SUPFAM" id="SSF56112">
    <property type="entry name" value="Protein kinase-like (PK-like)"/>
    <property type="match status" value="1"/>
</dbReference>
<dbReference type="Gene3D" id="1.10.1070.11">
    <property type="entry name" value="Phosphatidylinositol 3-/4-kinase, catalytic domain"/>
    <property type="match status" value="1"/>
</dbReference>
<evidence type="ECO:0000256" key="1">
    <source>
        <dbReference type="SAM" id="MobiDB-lite"/>
    </source>
</evidence>
<feature type="compositionally biased region" description="Low complexity" evidence="1">
    <location>
        <begin position="618"/>
        <end position="639"/>
    </location>
</feature>
<dbReference type="InterPro" id="IPR036940">
    <property type="entry name" value="PI3/4_kinase_cat_sf"/>
</dbReference>
<evidence type="ECO:0000313" key="5">
    <source>
        <dbReference type="Proteomes" id="UP000646827"/>
    </source>
</evidence>
<organism evidence="4 5">
    <name type="scientific">Circinella minor</name>
    <dbReference type="NCBI Taxonomy" id="1195481"/>
    <lineage>
        <taxon>Eukaryota</taxon>
        <taxon>Fungi</taxon>
        <taxon>Fungi incertae sedis</taxon>
        <taxon>Mucoromycota</taxon>
        <taxon>Mucoromycotina</taxon>
        <taxon>Mucoromycetes</taxon>
        <taxon>Mucorales</taxon>
        <taxon>Lichtheimiaceae</taxon>
        <taxon>Circinella</taxon>
    </lineage>
</organism>
<dbReference type="GO" id="GO:0005634">
    <property type="term" value="C:nucleus"/>
    <property type="evidence" value="ECO:0007669"/>
    <property type="project" value="TreeGrafter"/>
</dbReference>
<name>A0A8H7SGA4_9FUNG</name>
<dbReference type="Gene3D" id="3.30.1010.10">
    <property type="entry name" value="Phosphatidylinositol 3-kinase Catalytic Subunit, Chain A, domain 4"/>
    <property type="match status" value="1"/>
</dbReference>
<dbReference type="InterPro" id="IPR037706">
    <property type="entry name" value="DNA-PK_dom"/>
</dbReference>
<evidence type="ECO:0008006" key="6">
    <source>
        <dbReference type="Google" id="ProtNLM"/>
    </source>
</evidence>
<dbReference type="OrthoDB" id="381190at2759"/>
<dbReference type="CDD" id="cd05172">
    <property type="entry name" value="PIKKc_DNA-PK"/>
    <property type="match status" value="1"/>
</dbReference>
<dbReference type="Pfam" id="PF02260">
    <property type="entry name" value="FATC"/>
    <property type="match status" value="1"/>
</dbReference>
<dbReference type="InterPro" id="IPR003152">
    <property type="entry name" value="FATC_dom"/>
</dbReference>
<reference evidence="4 5" key="1">
    <citation type="submission" date="2020-12" db="EMBL/GenBank/DDBJ databases">
        <title>Metabolic potential, ecology and presence of endohyphal bacteria is reflected in genomic diversity of Mucoromycotina.</title>
        <authorList>
            <person name="Muszewska A."/>
            <person name="Okrasinska A."/>
            <person name="Steczkiewicz K."/>
            <person name="Drgas O."/>
            <person name="Orlowska M."/>
            <person name="Perlinska-Lenart U."/>
            <person name="Aleksandrzak-Piekarczyk T."/>
            <person name="Szatraj K."/>
            <person name="Zielenkiewicz U."/>
            <person name="Pilsyk S."/>
            <person name="Malc E."/>
            <person name="Mieczkowski P."/>
            <person name="Kruszewska J.S."/>
            <person name="Biernat P."/>
            <person name="Pawlowska J."/>
        </authorList>
    </citation>
    <scope>NUCLEOTIDE SEQUENCE [LARGE SCALE GENOMIC DNA]</scope>
    <source>
        <strain evidence="4 5">CBS 142.35</strain>
    </source>
</reference>
<dbReference type="PANTHER" id="PTHR11139">
    <property type="entry name" value="ATAXIA TELANGIECTASIA MUTATED ATM -RELATED"/>
    <property type="match status" value="1"/>
</dbReference>
<dbReference type="PROSITE" id="PS51190">
    <property type="entry name" value="FATC"/>
    <property type="match status" value="1"/>
</dbReference>
<dbReference type="Pfam" id="PF00454">
    <property type="entry name" value="PI3_PI4_kinase"/>
    <property type="match status" value="1"/>
</dbReference>
<dbReference type="SMART" id="SM00146">
    <property type="entry name" value="PI3Kc"/>
    <property type="match status" value="1"/>
</dbReference>
<evidence type="ECO:0000259" key="2">
    <source>
        <dbReference type="PROSITE" id="PS50290"/>
    </source>
</evidence>
<dbReference type="PANTHER" id="PTHR11139:SF68">
    <property type="entry name" value="DNA-DEPENDENT PROTEIN KINASE CATALYTIC SUBUNIT"/>
    <property type="match status" value="1"/>
</dbReference>
<dbReference type="InterPro" id="IPR000403">
    <property type="entry name" value="PI3/4_kinase_cat_dom"/>
</dbReference>
<feature type="non-terminal residue" evidence="4">
    <location>
        <position position="1"/>
    </location>
</feature>
<dbReference type="InterPro" id="IPR050517">
    <property type="entry name" value="DDR_Repair_Kinase"/>
</dbReference>
<keyword evidence="5" id="KW-1185">Reference proteome</keyword>
<comment type="caution">
    <text evidence="4">The sequence shown here is derived from an EMBL/GenBank/DDBJ whole genome shotgun (WGS) entry which is preliminary data.</text>
</comment>